<dbReference type="SUPFAM" id="SSF49899">
    <property type="entry name" value="Concanavalin A-like lectins/glucanases"/>
    <property type="match status" value="1"/>
</dbReference>
<protein>
    <submittedName>
        <fullName evidence="11">Uncharacterized protein</fullName>
    </submittedName>
</protein>
<evidence type="ECO:0000256" key="3">
    <source>
        <dbReference type="ARBA" id="ARBA00022490"/>
    </source>
</evidence>
<dbReference type="AlphaFoldDB" id="A0A315VVS8"/>
<accession>A0A315VVS8</accession>
<gene>
    <name evidence="11" type="ORF">CCH79_00005912</name>
</gene>
<evidence type="ECO:0000256" key="7">
    <source>
        <dbReference type="PROSITE-ProRule" id="PRU00175"/>
    </source>
</evidence>
<dbReference type="InterPro" id="IPR006574">
    <property type="entry name" value="PRY"/>
</dbReference>
<dbReference type="InterPro" id="IPR043136">
    <property type="entry name" value="B30.2/SPRY_sf"/>
</dbReference>
<comment type="similarity">
    <text evidence="2">Belongs to the TRIM/RBCC family.</text>
</comment>
<dbReference type="InterPro" id="IPR018957">
    <property type="entry name" value="Znf_C3HC4_RING-type"/>
</dbReference>
<keyword evidence="4" id="KW-0479">Metal-binding</keyword>
<sequence>MRRQHLCQERSAGDLRNGRVLELISLSLIDLFGEERHLSMAAAPAAPPPPSKGSLRDDLTCAICCDLFQEPVMLSCMHHFCKACISRYWRGTLGPVTCPQCRKEFRSKQFQTNYLVAAMVDKVRSSSSDTYIRNLEKKLSVALQSHNSKKEDLLCTIRKDKDKMDIIKRVGADLQGCVKSEFRALHQILLEEENRMLDQLRREEAEELEKVQRHLEAAELAKRELENNVKLLQQSNVVLTEVEPSQPCEEVYVAPDFDISAFSSKYLAPLQYITWRRMFKALKPGPAALTFDVETAHPSIHVSRDKTEAVECNAMTPHTSNSKRFFQCVNILAAQAFQSGRHYWEVEVGSSPKWDLGVASETVDRRVRIKLSPENGYWTLRLRNGSEYWAGTQPWTRLQLGSPPQRIGVYLDCDERKVAFYNADDMNLLWLFSKGPRGKVFPFFSPCISENGQKPRPMKLLHGPLPQGHEKQDAAACSSERRSGTMNHTKRGFGLFLCVRHFGFPTQKLSAYTHRLTEVHLSAPRLPPLTITDLMLEKPVPVTTGGEDRDMVGVIPLCCNNEIKAGLPVRPSPGFALALYLDDRGRFNVPLCRIHEERSSPLAALPSALAALTRFQNPILNAAAHPGDQSRDRPLVFSRFLFSLNEGTRDLQHLDEREKAMRSLEVKVQEV</sequence>
<keyword evidence="5 7" id="KW-0863">Zinc-finger</keyword>
<dbReference type="PRINTS" id="PR01407">
    <property type="entry name" value="BUTYPHLNCDUF"/>
</dbReference>
<dbReference type="Gene3D" id="3.30.40.10">
    <property type="entry name" value="Zinc/RING finger domain, C3HC4 (zinc finger)"/>
    <property type="match status" value="1"/>
</dbReference>
<keyword evidence="12" id="KW-1185">Reference proteome</keyword>
<dbReference type="InterPro" id="IPR013320">
    <property type="entry name" value="ConA-like_dom_sf"/>
</dbReference>
<dbReference type="CDD" id="cd12905">
    <property type="entry name" value="SPRY_PRY_A33L"/>
    <property type="match status" value="1"/>
</dbReference>
<evidence type="ECO:0000256" key="6">
    <source>
        <dbReference type="ARBA" id="ARBA00022833"/>
    </source>
</evidence>
<comment type="caution">
    <text evidence="11">The sequence shown here is derived from an EMBL/GenBank/DDBJ whole genome shotgun (WGS) entry which is preliminary data.</text>
</comment>
<dbReference type="PROSITE" id="PS50089">
    <property type="entry name" value="ZF_RING_2"/>
    <property type="match status" value="1"/>
</dbReference>
<name>A0A315VVS8_GAMAF</name>
<feature type="coiled-coil region" evidence="8">
    <location>
        <begin position="183"/>
        <end position="242"/>
    </location>
</feature>
<dbReference type="InterPro" id="IPR013083">
    <property type="entry name" value="Znf_RING/FYVE/PHD"/>
</dbReference>
<evidence type="ECO:0000313" key="11">
    <source>
        <dbReference type="EMBL" id="PWA23543.1"/>
    </source>
</evidence>
<dbReference type="SMART" id="SM00449">
    <property type="entry name" value="SPRY"/>
    <property type="match status" value="1"/>
</dbReference>
<evidence type="ECO:0000259" key="9">
    <source>
        <dbReference type="PROSITE" id="PS50089"/>
    </source>
</evidence>
<dbReference type="Pfam" id="PF00097">
    <property type="entry name" value="zf-C3HC4"/>
    <property type="match status" value="1"/>
</dbReference>
<evidence type="ECO:0000256" key="8">
    <source>
        <dbReference type="SAM" id="Coils"/>
    </source>
</evidence>
<dbReference type="InterPro" id="IPR017907">
    <property type="entry name" value="Znf_RING_CS"/>
</dbReference>
<dbReference type="GO" id="GO:0008270">
    <property type="term" value="F:zinc ion binding"/>
    <property type="evidence" value="ECO:0007669"/>
    <property type="project" value="UniProtKB-KW"/>
</dbReference>
<keyword evidence="3" id="KW-0963">Cytoplasm</keyword>
<feature type="domain" description="RING-type" evidence="9">
    <location>
        <begin position="61"/>
        <end position="102"/>
    </location>
</feature>
<dbReference type="SMART" id="SM00184">
    <property type="entry name" value="RING"/>
    <property type="match status" value="1"/>
</dbReference>
<dbReference type="Pfam" id="PF00622">
    <property type="entry name" value="SPRY"/>
    <property type="match status" value="1"/>
</dbReference>
<dbReference type="InterPro" id="IPR001841">
    <property type="entry name" value="Znf_RING"/>
</dbReference>
<dbReference type="PANTHER" id="PTHR24103">
    <property type="entry name" value="E3 UBIQUITIN-PROTEIN LIGASE TRIM"/>
    <property type="match status" value="1"/>
</dbReference>
<dbReference type="STRING" id="33528.ENSGAFP00000008705"/>
<keyword evidence="8" id="KW-0175">Coiled coil</keyword>
<dbReference type="SMART" id="SM00589">
    <property type="entry name" value="PRY"/>
    <property type="match status" value="1"/>
</dbReference>
<dbReference type="EMBL" id="NHOQ01001578">
    <property type="protein sequence ID" value="PWA23543.1"/>
    <property type="molecule type" value="Genomic_DNA"/>
</dbReference>
<dbReference type="InterPro" id="IPR001870">
    <property type="entry name" value="B30.2/SPRY"/>
</dbReference>
<evidence type="ECO:0000313" key="12">
    <source>
        <dbReference type="Proteomes" id="UP000250572"/>
    </source>
</evidence>
<dbReference type="Proteomes" id="UP000250572">
    <property type="component" value="Unassembled WGS sequence"/>
</dbReference>
<evidence type="ECO:0000256" key="1">
    <source>
        <dbReference type="ARBA" id="ARBA00004496"/>
    </source>
</evidence>
<evidence type="ECO:0000259" key="10">
    <source>
        <dbReference type="PROSITE" id="PS50188"/>
    </source>
</evidence>
<dbReference type="Gene3D" id="2.60.120.920">
    <property type="match status" value="1"/>
</dbReference>
<dbReference type="FunFam" id="2.60.120.920:FF:000004">
    <property type="entry name" value="Butyrophilin subfamily 1 member A1"/>
    <property type="match status" value="1"/>
</dbReference>
<dbReference type="Pfam" id="PF13765">
    <property type="entry name" value="PRY"/>
    <property type="match status" value="1"/>
</dbReference>
<proteinExistence type="inferred from homology"/>
<reference evidence="11 12" key="1">
    <citation type="journal article" date="2018" name="G3 (Bethesda)">
        <title>A High-Quality Reference Genome for the Invasive Mosquitofish Gambusia affinis Using a Chicago Library.</title>
        <authorList>
            <person name="Hoffberg S.L."/>
            <person name="Troendle N.J."/>
            <person name="Glenn T.C."/>
            <person name="Mahmud O."/>
            <person name="Louha S."/>
            <person name="Chalopin D."/>
            <person name="Bennetzen J.L."/>
            <person name="Mauricio R."/>
        </authorList>
    </citation>
    <scope>NUCLEOTIDE SEQUENCE [LARGE SCALE GENOMIC DNA]</scope>
    <source>
        <strain evidence="11">NE01/NJP1002.9</strain>
        <tissue evidence="11">Muscle</tissue>
    </source>
</reference>
<dbReference type="SUPFAM" id="SSF57850">
    <property type="entry name" value="RING/U-box"/>
    <property type="match status" value="1"/>
</dbReference>
<evidence type="ECO:0000256" key="4">
    <source>
        <dbReference type="ARBA" id="ARBA00022723"/>
    </source>
</evidence>
<organism evidence="11 12">
    <name type="scientific">Gambusia affinis</name>
    <name type="common">Western mosquitofish</name>
    <name type="synonym">Heterandria affinis</name>
    <dbReference type="NCBI Taxonomy" id="33528"/>
    <lineage>
        <taxon>Eukaryota</taxon>
        <taxon>Metazoa</taxon>
        <taxon>Chordata</taxon>
        <taxon>Craniata</taxon>
        <taxon>Vertebrata</taxon>
        <taxon>Euteleostomi</taxon>
        <taxon>Actinopterygii</taxon>
        <taxon>Neopterygii</taxon>
        <taxon>Teleostei</taxon>
        <taxon>Neoteleostei</taxon>
        <taxon>Acanthomorphata</taxon>
        <taxon>Ovalentaria</taxon>
        <taxon>Atherinomorphae</taxon>
        <taxon>Cyprinodontiformes</taxon>
        <taxon>Poeciliidae</taxon>
        <taxon>Poeciliinae</taxon>
        <taxon>Gambusia</taxon>
    </lineage>
</organism>
<dbReference type="PROSITE" id="PS50188">
    <property type="entry name" value="B302_SPRY"/>
    <property type="match status" value="1"/>
</dbReference>
<comment type="subcellular location">
    <subcellularLocation>
        <location evidence="1">Cytoplasm</location>
    </subcellularLocation>
</comment>
<dbReference type="GO" id="GO:0005737">
    <property type="term" value="C:cytoplasm"/>
    <property type="evidence" value="ECO:0007669"/>
    <property type="project" value="UniProtKB-SubCell"/>
</dbReference>
<feature type="domain" description="B30.2/SPRY" evidence="10">
    <location>
        <begin position="269"/>
        <end position="467"/>
    </location>
</feature>
<evidence type="ECO:0000256" key="5">
    <source>
        <dbReference type="ARBA" id="ARBA00022771"/>
    </source>
</evidence>
<evidence type="ECO:0000256" key="2">
    <source>
        <dbReference type="ARBA" id="ARBA00008518"/>
    </source>
</evidence>
<dbReference type="InterPro" id="IPR050143">
    <property type="entry name" value="TRIM/RBCC"/>
</dbReference>
<dbReference type="PROSITE" id="PS00518">
    <property type="entry name" value="ZF_RING_1"/>
    <property type="match status" value="1"/>
</dbReference>
<dbReference type="InterPro" id="IPR003879">
    <property type="entry name" value="Butyrophylin_SPRY"/>
</dbReference>
<dbReference type="InterPro" id="IPR003877">
    <property type="entry name" value="SPRY_dom"/>
</dbReference>
<dbReference type="CDD" id="cd16594">
    <property type="entry name" value="RING-HC_TRIM7-like_C-IV"/>
    <property type="match status" value="1"/>
</dbReference>
<keyword evidence="6" id="KW-0862">Zinc</keyword>